<feature type="compositionally biased region" description="Basic and acidic residues" evidence="5">
    <location>
        <begin position="208"/>
        <end position="217"/>
    </location>
</feature>
<feature type="region of interest" description="Disordered" evidence="5">
    <location>
        <begin position="1"/>
        <end position="103"/>
    </location>
</feature>
<feature type="compositionally biased region" description="Polar residues" evidence="5">
    <location>
        <begin position="1"/>
        <end position="19"/>
    </location>
</feature>
<evidence type="ECO:0000256" key="2">
    <source>
        <dbReference type="ARBA" id="ARBA00022771"/>
    </source>
</evidence>
<protein>
    <submittedName>
        <fullName evidence="7">Zn finger protein</fullName>
    </submittedName>
</protein>
<evidence type="ECO:0000256" key="5">
    <source>
        <dbReference type="SAM" id="MobiDB-lite"/>
    </source>
</evidence>
<dbReference type="PANTHER" id="PTHR23164">
    <property type="entry name" value="EARLY ENDOSOME ANTIGEN 1"/>
    <property type="match status" value="1"/>
</dbReference>
<comment type="caution">
    <text evidence="7">The sequence shown here is derived from an EMBL/GenBank/DDBJ whole genome shotgun (WGS) entry which is preliminary data.</text>
</comment>
<dbReference type="Gene3D" id="3.30.40.10">
    <property type="entry name" value="Zinc/RING finger domain, C3HC4 (zinc finger)"/>
    <property type="match status" value="1"/>
</dbReference>
<evidence type="ECO:0000313" key="8">
    <source>
        <dbReference type="Proteomes" id="UP001345013"/>
    </source>
</evidence>
<organism evidence="7 8">
    <name type="scientific">Lithohypha guttulata</name>
    <dbReference type="NCBI Taxonomy" id="1690604"/>
    <lineage>
        <taxon>Eukaryota</taxon>
        <taxon>Fungi</taxon>
        <taxon>Dikarya</taxon>
        <taxon>Ascomycota</taxon>
        <taxon>Pezizomycotina</taxon>
        <taxon>Eurotiomycetes</taxon>
        <taxon>Chaetothyriomycetidae</taxon>
        <taxon>Chaetothyriales</taxon>
        <taxon>Trichomeriaceae</taxon>
        <taxon>Lithohypha</taxon>
    </lineage>
</organism>
<dbReference type="Pfam" id="PF01363">
    <property type="entry name" value="FYVE"/>
    <property type="match status" value="1"/>
</dbReference>
<name>A0ABR0JWK0_9EURO</name>
<evidence type="ECO:0000256" key="1">
    <source>
        <dbReference type="ARBA" id="ARBA00022723"/>
    </source>
</evidence>
<keyword evidence="2 4" id="KW-0863">Zinc-finger</keyword>
<dbReference type="PANTHER" id="PTHR23164:SF30">
    <property type="entry name" value="EARLY ENDOSOME ANTIGEN 1"/>
    <property type="match status" value="1"/>
</dbReference>
<feature type="compositionally biased region" description="Low complexity" evidence="5">
    <location>
        <begin position="20"/>
        <end position="41"/>
    </location>
</feature>
<evidence type="ECO:0000259" key="6">
    <source>
        <dbReference type="PROSITE" id="PS50178"/>
    </source>
</evidence>
<gene>
    <name evidence="7" type="primary">PIB2</name>
    <name evidence="7" type="ORF">LTR24_009708</name>
</gene>
<dbReference type="InterPro" id="IPR017455">
    <property type="entry name" value="Znf_FYVE-rel"/>
</dbReference>
<keyword evidence="1" id="KW-0479">Metal-binding</keyword>
<dbReference type="Proteomes" id="UP001345013">
    <property type="component" value="Unassembled WGS sequence"/>
</dbReference>
<evidence type="ECO:0000256" key="4">
    <source>
        <dbReference type="PROSITE-ProRule" id="PRU00091"/>
    </source>
</evidence>
<feature type="domain" description="FYVE-type" evidence="6">
    <location>
        <begin position="149"/>
        <end position="204"/>
    </location>
</feature>
<feature type="region of interest" description="Disordered" evidence="5">
    <location>
        <begin position="208"/>
        <end position="276"/>
    </location>
</feature>
<dbReference type="EMBL" id="JAVRRG010000229">
    <property type="protein sequence ID" value="KAK5077380.1"/>
    <property type="molecule type" value="Genomic_DNA"/>
</dbReference>
<proteinExistence type="predicted"/>
<feature type="compositionally biased region" description="Polar residues" evidence="5">
    <location>
        <begin position="86"/>
        <end position="103"/>
    </location>
</feature>
<dbReference type="InterPro" id="IPR000306">
    <property type="entry name" value="Znf_FYVE"/>
</dbReference>
<dbReference type="InterPro" id="IPR013083">
    <property type="entry name" value="Znf_RING/FYVE/PHD"/>
</dbReference>
<evidence type="ECO:0000256" key="3">
    <source>
        <dbReference type="ARBA" id="ARBA00022833"/>
    </source>
</evidence>
<feature type="compositionally biased region" description="Polar residues" evidence="5">
    <location>
        <begin position="256"/>
        <end position="266"/>
    </location>
</feature>
<sequence length="276" mass="30630">MATTVYPTQTYAIPQDSQMSYYGPGVSGQPSPSSSTSPASPRIADTPQPYNPNPAKQLRPLKSPLYVPAVLRPTEHFPVMPPMTPPKSTRGSLDNLDEPNTSEAQHSDLDIYLSQMQVEEEELGDVTGPPKQDHWKPDEASSSCDSPRCRSNFNLFVRKHHCRHCGHIFCSSHSSQTIPLDQEARFHPDGHQSRACETCHRQFSRWDTARSMKRKDSGGSAGSEDTKSYKSVPSLPLAPKHRRMVSAAISTKGGRQEQQSLSTPNSAPRDWAWSTF</sequence>
<keyword evidence="3" id="KW-0862">Zinc</keyword>
<dbReference type="SUPFAM" id="SSF57903">
    <property type="entry name" value="FYVE/PHD zinc finger"/>
    <property type="match status" value="1"/>
</dbReference>
<reference evidence="7 8" key="1">
    <citation type="submission" date="2023-08" db="EMBL/GenBank/DDBJ databases">
        <title>Black Yeasts Isolated from many extreme environments.</title>
        <authorList>
            <person name="Coleine C."/>
            <person name="Stajich J.E."/>
            <person name="Selbmann L."/>
        </authorList>
    </citation>
    <scope>NUCLEOTIDE SEQUENCE [LARGE SCALE GENOMIC DNA]</scope>
    <source>
        <strain evidence="7 8">CCFEE 5885</strain>
    </source>
</reference>
<dbReference type="InterPro" id="IPR011011">
    <property type="entry name" value="Znf_FYVE_PHD"/>
</dbReference>
<evidence type="ECO:0000313" key="7">
    <source>
        <dbReference type="EMBL" id="KAK5077380.1"/>
    </source>
</evidence>
<accession>A0ABR0JWK0</accession>
<dbReference type="SMART" id="SM00064">
    <property type="entry name" value="FYVE"/>
    <property type="match status" value="1"/>
</dbReference>
<dbReference type="PROSITE" id="PS50178">
    <property type="entry name" value="ZF_FYVE"/>
    <property type="match status" value="1"/>
</dbReference>
<keyword evidence="8" id="KW-1185">Reference proteome</keyword>
<dbReference type="CDD" id="cd15760">
    <property type="entry name" value="FYVE_scVPS27p_like"/>
    <property type="match status" value="1"/>
</dbReference>